<dbReference type="SUPFAM" id="SSF52833">
    <property type="entry name" value="Thioredoxin-like"/>
    <property type="match status" value="1"/>
</dbReference>
<dbReference type="EMBL" id="MDEE01000012">
    <property type="protein sequence ID" value="PPU56235.1"/>
    <property type="molecule type" value="Genomic_DNA"/>
</dbReference>
<keyword evidence="3 5" id="KW-0560">Oxidoreductase</keyword>
<dbReference type="RefSeq" id="WP_104615526.1">
    <property type="nucleotide sequence ID" value="NZ_JBHLXZ010000009.1"/>
</dbReference>
<evidence type="ECO:0000256" key="2">
    <source>
        <dbReference type="ARBA" id="ARBA00022559"/>
    </source>
</evidence>
<dbReference type="GO" id="GO:0034599">
    <property type="term" value="P:cellular response to oxidative stress"/>
    <property type="evidence" value="ECO:0007669"/>
    <property type="project" value="TreeGrafter"/>
</dbReference>
<dbReference type="Gene3D" id="3.40.30.10">
    <property type="entry name" value="Glutaredoxin"/>
    <property type="match status" value="1"/>
</dbReference>
<dbReference type="CDD" id="cd00340">
    <property type="entry name" value="GSH_Peroxidase"/>
    <property type="match status" value="1"/>
</dbReference>
<feature type="active site" evidence="4">
    <location>
        <position position="37"/>
    </location>
</feature>
<dbReference type="FunFam" id="3.40.30.10:FF:000010">
    <property type="entry name" value="Glutathione peroxidase"/>
    <property type="match status" value="1"/>
</dbReference>
<comment type="similarity">
    <text evidence="1 5">Belongs to the glutathione peroxidase family.</text>
</comment>
<dbReference type="Proteomes" id="UP000238908">
    <property type="component" value="Unassembled WGS sequence"/>
</dbReference>
<dbReference type="PANTHER" id="PTHR11592:SF40">
    <property type="entry name" value="THIOREDOXIN_GLUTATHIONE PEROXIDASE BTUE"/>
    <property type="match status" value="1"/>
</dbReference>
<dbReference type="InterPro" id="IPR029759">
    <property type="entry name" value="GPX_AS"/>
</dbReference>
<dbReference type="InterPro" id="IPR000889">
    <property type="entry name" value="Glutathione_peroxidase"/>
</dbReference>
<dbReference type="PROSITE" id="PS00460">
    <property type="entry name" value="GLUTATHIONE_PEROXID_1"/>
    <property type="match status" value="1"/>
</dbReference>
<dbReference type="GO" id="GO:0004601">
    <property type="term" value="F:peroxidase activity"/>
    <property type="evidence" value="ECO:0007669"/>
    <property type="project" value="UniProtKB-KW"/>
</dbReference>
<evidence type="ECO:0000256" key="4">
    <source>
        <dbReference type="PIRSR" id="PIRSR000303-1"/>
    </source>
</evidence>
<keyword evidence="2 5" id="KW-0575">Peroxidase</keyword>
<accession>A0A2S7C3T1</accession>
<name>A0A2S7C3T1_9XANT</name>
<dbReference type="PIRSF" id="PIRSF000303">
    <property type="entry name" value="Glutathion_perox"/>
    <property type="match status" value="1"/>
</dbReference>
<dbReference type="PROSITE" id="PS51355">
    <property type="entry name" value="GLUTATHIONE_PEROXID_3"/>
    <property type="match status" value="1"/>
</dbReference>
<dbReference type="InterPro" id="IPR036249">
    <property type="entry name" value="Thioredoxin-like_sf"/>
</dbReference>
<reference evidence="6 7" key="1">
    <citation type="submission" date="2016-08" db="EMBL/GenBank/DDBJ databases">
        <authorList>
            <person name="Seilhamer J.J."/>
        </authorList>
    </citation>
    <scope>NUCLEOTIDE SEQUENCE [LARGE SCALE GENOMIC DNA]</scope>
    <source>
        <strain evidence="6 7">CFBP7245</strain>
    </source>
</reference>
<gene>
    <name evidence="6" type="ORF">XdyCFBP7245_09915</name>
</gene>
<dbReference type="AlphaFoldDB" id="A0A2S7C3T1"/>
<evidence type="ECO:0000256" key="5">
    <source>
        <dbReference type="RuleBase" id="RU000499"/>
    </source>
</evidence>
<dbReference type="Pfam" id="PF00255">
    <property type="entry name" value="GSHPx"/>
    <property type="match status" value="1"/>
</dbReference>
<sequence>MTSSIHAIPVTRIDGAPATLADYRGKVLLVVNVASKCGLTPQYEGLEALYREKHAAGLEVLAFPANDFNGQEPGSEAEIAQFCQLTYDVTFPMFSKIAVTGADTHPLYQALTSARPSATGDGPMREKLAGYGIAANPAPGVLWNFEKFLIARDGAVIERFAPDVPADDARLRAAVDAALAAAA</sequence>
<dbReference type="PRINTS" id="PR01011">
    <property type="entry name" value="GLUTPROXDASE"/>
</dbReference>
<comment type="caution">
    <text evidence="6">The sequence shown here is derived from an EMBL/GenBank/DDBJ whole genome shotgun (WGS) entry which is preliminary data.</text>
</comment>
<organism evidence="6 7">
    <name type="scientific">Xanthomonas dyei</name>
    <dbReference type="NCBI Taxonomy" id="743699"/>
    <lineage>
        <taxon>Bacteria</taxon>
        <taxon>Pseudomonadati</taxon>
        <taxon>Pseudomonadota</taxon>
        <taxon>Gammaproteobacteria</taxon>
        <taxon>Lysobacterales</taxon>
        <taxon>Lysobacteraceae</taxon>
        <taxon>Xanthomonas</taxon>
    </lineage>
</organism>
<evidence type="ECO:0000313" key="7">
    <source>
        <dbReference type="Proteomes" id="UP000238908"/>
    </source>
</evidence>
<evidence type="ECO:0000256" key="1">
    <source>
        <dbReference type="ARBA" id="ARBA00006926"/>
    </source>
</evidence>
<proteinExistence type="inferred from homology"/>
<dbReference type="PANTHER" id="PTHR11592">
    <property type="entry name" value="GLUTATHIONE PEROXIDASE"/>
    <property type="match status" value="1"/>
</dbReference>
<protein>
    <recommendedName>
        <fullName evidence="5">Glutathione peroxidase</fullName>
    </recommendedName>
</protein>
<evidence type="ECO:0000256" key="3">
    <source>
        <dbReference type="ARBA" id="ARBA00023002"/>
    </source>
</evidence>
<evidence type="ECO:0000313" key="6">
    <source>
        <dbReference type="EMBL" id="PPU56235.1"/>
    </source>
</evidence>